<dbReference type="Gene3D" id="1.10.3720.10">
    <property type="entry name" value="MetI-like"/>
    <property type="match status" value="1"/>
</dbReference>
<evidence type="ECO:0000256" key="3">
    <source>
        <dbReference type="ARBA" id="ARBA00022475"/>
    </source>
</evidence>
<dbReference type="SUPFAM" id="SSF161098">
    <property type="entry name" value="MetI-like"/>
    <property type="match status" value="1"/>
</dbReference>
<feature type="transmembrane region" description="Helical" evidence="7">
    <location>
        <begin position="69"/>
        <end position="91"/>
    </location>
</feature>
<gene>
    <name evidence="9" type="ORF">KTH90_16315</name>
</gene>
<keyword evidence="4 7" id="KW-0812">Transmembrane</keyword>
<keyword evidence="3" id="KW-1003">Cell membrane</keyword>
<feature type="transmembrane region" description="Helical" evidence="7">
    <location>
        <begin position="227"/>
        <end position="248"/>
    </location>
</feature>
<feature type="domain" description="ABC transmembrane type-1" evidence="8">
    <location>
        <begin position="65"/>
        <end position="277"/>
    </location>
</feature>
<comment type="similarity">
    <text evidence="7">Belongs to the binding-protein-dependent transport system permease family.</text>
</comment>
<evidence type="ECO:0000256" key="2">
    <source>
        <dbReference type="ARBA" id="ARBA00022448"/>
    </source>
</evidence>
<name>A0ABS6KAM8_9FIRM</name>
<dbReference type="EMBL" id="JAHQCX010000012">
    <property type="protein sequence ID" value="MBU9727578.1"/>
    <property type="molecule type" value="Genomic_DNA"/>
</dbReference>
<dbReference type="PANTHER" id="PTHR43005">
    <property type="entry name" value="BLR7065 PROTEIN"/>
    <property type="match status" value="1"/>
</dbReference>
<evidence type="ECO:0000256" key="7">
    <source>
        <dbReference type="RuleBase" id="RU363032"/>
    </source>
</evidence>
<reference evidence="9 10" key="1">
    <citation type="submission" date="2021-06" db="EMBL/GenBank/DDBJ databases">
        <title>Description of novel taxa of the family Lachnospiraceae.</title>
        <authorList>
            <person name="Chaplin A.V."/>
            <person name="Sokolova S.R."/>
            <person name="Pikina A.P."/>
            <person name="Korzhanova M."/>
            <person name="Belova V."/>
            <person name="Korostin D."/>
            <person name="Efimov B.A."/>
        </authorList>
    </citation>
    <scope>NUCLEOTIDE SEQUENCE [LARGE SCALE GENOMIC DNA]</scope>
    <source>
        <strain evidence="9 10">ASD4241</strain>
    </source>
</reference>
<dbReference type="PANTHER" id="PTHR43005:SF1">
    <property type="entry name" value="SPERMIDINE_PUTRESCINE TRANSPORT SYSTEM PERMEASE PROTEIN"/>
    <property type="match status" value="1"/>
</dbReference>
<dbReference type="InterPro" id="IPR035906">
    <property type="entry name" value="MetI-like_sf"/>
</dbReference>
<keyword evidence="10" id="KW-1185">Reference proteome</keyword>
<keyword evidence="5 7" id="KW-1133">Transmembrane helix</keyword>
<comment type="subcellular location">
    <subcellularLocation>
        <location evidence="1 7">Cell membrane</location>
        <topology evidence="1 7">Multi-pass membrane protein</topology>
    </subcellularLocation>
</comment>
<dbReference type="CDD" id="cd06261">
    <property type="entry name" value="TM_PBP2"/>
    <property type="match status" value="1"/>
</dbReference>
<evidence type="ECO:0000256" key="4">
    <source>
        <dbReference type="ARBA" id="ARBA00022692"/>
    </source>
</evidence>
<evidence type="ECO:0000256" key="6">
    <source>
        <dbReference type="ARBA" id="ARBA00023136"/>
    </source>
</evidence>
<feature type="transmembrane region" description="Helical" evidence="7">
    <location>
        <begin position="129"/>
        <end position="145"/>
    </location>
</feature>
<feature type="transmembrane region" description="Helical" evidence="7">
    <location>
        <begin position="103"/>
        <end position="123"/>
    </location>
</feature>
<comment type="caution">
    <text evidence="9">The sequence shown here is derived from an EMBL/GenBank/DDBJ whole genome shotgun (WGS) entry which is preliminary data.</text>
</comment>
<proteinExistence type="inferred from homology"/>
<sequence>MKKKGYYLLLLPSFLALFLLSIGPIAYSIYSSLFSWNLANPTGKKFIGLGNYSMMLQSETFWAVLKNTAVQVFGTLFFQVLLGTVLALLFSRKMRGQKIFRSLYMLPMMTTPVVVGMVWRLLLNPELGMINYLLSLFGISGPNWLGEASTAMPMVILSDVWLSTPFATIIILAGIQSLPMDVYEAARVDGASPIGIFFRITLPLLKPVMWFAILFRLMDAFKRFDSIYIMTSGGPGIATETLNLHAYIHSFNYLDIGYGSATAVFALLLIILFSGVILYKIQTSETY</sequence>
<evidence type="ECO:0000256" key="5">
    <source>
        <dbReference type="ARBA" id="ARBA00022989"/>
    </source>
</evidence>
<dbReference type="RefSeq" id="WP_238727060.1">
    <property type="nucleotide sequence ID" value="NZ_JAHQCX010000012.1"/>
</dbReference>
<feature type="transmembrane region" description="Helical" evidence="7">
    <location>
        <begin position="196"/>
        <end position="215"/>
    </location>
</feature>
<dbReference type="PROSITE" id="PS50928">
    <property type="entry name" value="ABC_TM1"/>
    <property type="match status" value="1"/>
</dbReference>
<feature type="transmembrane region" description="Helical" evidence="7">
    <location>
        <begin position="157"/>
        <end position="176"/>
    </location>
</feature>
<protein>
    <submittedName>
        <fullName evidence="9">Sugar ABC transporter permease</fullName>
    </submittedName>
</protein>
<evidence type="ECO:0000313" key="9">
    <source>
        <dbReference type="EMBL" id="MBU9727578.1"/>
    </source>
</evidence>
<keyword evidence="2 7" id="KW-0813">Transport</keyword>
<keyword evidence="6 7" id="KW-0472">Membrane</keyword>
<organism evidence="9 10">
    <name type="scientific">Diplocloster modestus</name>
    <dbReference type="NCBI Taxonomy" id="2850322"/>
    <lineage>
        <taxon>Bacteria</taxon>
        <taxon>Bacillati</taxon>
        <taxon>Bacillota</taxon>
        <taxon>Clostridia</taxon>
        <taxon>Lachnospirales</taxon>
        <taxon>Lachnospiraceae</taxon>
        <taxon>Diplocloster</taxon>
    </lineage>
</organism>
<evidence type="ECO:0000313" key="10">
    <source>
        <dbReference type="Proteomes" id="UP001314681"/>
    </source>
</evidence>
<feature type="transmembrane region" description="Helical" evidence="7">
    <location>
        <begin position="260"/>
        <end position="279"/>
    </location>
</feature>
<evidence type="ECO:0000259" key="8">
    <source>
        <dbReference type="PROSITE" id="PS50928"/>
    </source>
</evidence>
<dbReference type="Pfam" id="PF00528">
    <property type="entry name" value="BPD_transp_1"/>
    <property type="match status" value="1"/>
</dbReference>
<dbReference type="InterPro" id="IPR000515">
    <property type="entry name" value="MetI-like"/>
</dbReference>
<accession>A0ABS6KAM8</accession>
<evidence type="ECO:0000256" key="1">
    <source>
        <dbReference type="ARBA" id="ARBA00004651"/>
    </source>
</evidence>
<dbReference type="Proteomes" id="UP001314681">
    <property type="component" value="Unassembled WGS sequence"/>
</dbReference>